<protein>
    <recommendedName>
        <fullName evidence="5">F-BAR domain-containing protein</fullName>
    </recommendedName>
</protein>
<dbReference type="SMART" id="SM00055">
    <property type="entry name" value="FCH"/>
    <property type="match status" value="1"/>
</dbReference>
<dbReference type="GeneID" id="136812602"/>
<keyword evidence="2 3" id="KW-0175">Coiled coil</keyword>
<reference evidence="6" key="1">
    <citation type="submission" date="2021-01" db="UniProtKB">
        <authorList>
            <consortium name="EnsemblMetazoa"/>
        </authorList>
    </citation>
    <scope>IDENTIFICATION</scope>
</reference>
<name>A0A7M5UKX3_9CNID</name>
<feature type="domain" description="F-BAR" evidence="5">
    <location>
        <begin position="28"/>
        <end position="299"/>
    </location>
</feature>
<evidence type="ECO:0000313" key="6">
    <source>
        <dbReference type="EnsemblMetazoa" id="CLYHEMP011414.1"/>
    </source>
</evidence>
<dbReference type="GO" id="GO:0097320">
    <property type="term" value="P:plasma membrane tubulation"/>
    <property type="evidence" value="ECO:0007669"/>
    <property type="project" value="TreeGrafter"/>
</dbReference>
<feature type="coiled-coil region" evidence="3">
    <location>
        <begin position="174"/>
        <end position="230"/>
    </location>
</feature>
<evidence type="ECO:0000256" key="4">
    <source>
        <dbReference type="SAM" id="MobiDB-lite"/>
    </source>
</evidence>
<dbReference type="PANTHER" id="PTHR23065:SF11">
    <property type="entry name" value="SYNDAPIN, ISOFORM C"/>
    <property type="match status" value="1"/>
</dbReference>
<dbReference type="InterPro" id="IPR001060">
    <property type="entry name" value="FCH_dom"/>
</dbReference>
<dbReference type="Gene3D" id="1.20.1270.60">
    <property type="entry name" value="Arfaptin homology (AH) domain/BAR domain"/>
    <property type="match status" value="1"/>
</dbReference>
<organism evidence="6 7">
    <name type="scientific">Clytia hemisphaerica</name>
    <dbReference type="NCBI Taxonomy" id="252671"/>
    <lineage>
        <taxon>Eukaryota</taxon>
        <taxon>Metazoa</taxon>
        <taxon>Cnidaria</taxon>
        <taxon>Hydrozoa</taxon>
        <taxon>Hydroidolina</taxon>
        <taxon>Leptothecata</taxon>
        <taxon>Obeliida</taxon>
        <taxon>Clytiidae</taxon>
        <taxon>Clytia</taxon>
    </lineage>
</organism>
<sequence>MITENQTQVIPTAPPGEPQNEKVPAEFEEIEVPNFWHEGNFKRVTKRIDDGARVLEDISKMIHERAEIENLYASKLKAWEKKWKENLQRSGEYGSMVTGLTKVFDEGHSISDLHLSVFGKLDNLSKETLQWKQQKYPKSLTKYKEVRRSDEAFSKAQGPWMNRYKEVQKCMKAYHSAKDMLRTLKEQEKNLRMNTPETSQDQINKINTKIKKCELEIENSDNKYHNAVRDITNYNPKYQEDMSYEFNLCQEFEKVRREIVKEKLAQLVSCLDRRIFIENYNGIYLDTENVVNGMNIDEDLNWFHQMRGPHHPFVPVQYIDYDPMFHSVAANNKANAATSSPRPKSKSPSSSVCTTL</sequence>
<accession>A0A7M5UKX3</accession>
<dbReference type="Pfam" id="PF00611">
    <property type="entry name" value="FCH"/>
    <property type="match status" value="1"/>
</dbReference>
<dbReference type="InterPro" id="IPR027267">
    <property type="entry name" value="AH/BAR_dom_sf"/>
</dbReference>
<dbReference type="SUPFAM" id="SSF103657">
    <property type="entry name" value="BAR/IMD domain-like"/>
    <property type="match status" value="1"/>
</dbReference>
<evidence type="ECO:0000256" key="2">
    <source>
        <dbReference type="PROSITE-ProRule" id="PRU01077"/>
    </source>
</evidence>
<comment type="subcellular location">
    <subcellularLocation>
        <location evidence="1">Endomembrane system</location>
        <topology evidence="1">Peripheral membrane protein</topology>
    </subcellularLocation>
</comment>
<dbReference type="PROSITE" id="PS51741">
    <property type="entry name" value="F_BAR"/>
    <property type="match status" value="1"/>
</dbReference>
<proteinExistence type="predicted"/>
<feature type="region of interest" description="Disordered" evidence="4">
    <location>
        <begin position="1"/>
        <end position="21"/>
    </location>
</feature>
<dbReference type="InterPro" id="IPR031160">
    <property type="entry name" value="F_BAR_dom"/>
</dbReference>
<evidence type="ECO:0000256" key="1">
    <source>
        <dbReference type="ARBA" id="ARBA00004184"/>
    </source>
</evidence>
<dbReference type="OrthoDB" id="10255128at2759"/>
<dbReference type="Proteomes" id="UP000594262">
    <property type="component" value="Unplaced"/>
</dbReference>
<evidence type="ECO:0000256" key="3">
    <source>
        <dbReference type="SAM" id="Coils"/>
    </source>
</evidence>
<keyword evidence="7" id="KW-1185">Reference proteome</keyword>
<dbReference type="GO" id="GO:0005543">
    <property type="term" value="F:phospholipid binding"/>
    <property type="evidence" value="ECO:0007669"/>
    <property type="project" value="TreeGrafter"/>
</dbReference>
<dbReference type="RefSeq" id="XP_066925231.1">
    <property type="nucleotide sequence ID" value="XM_067069130.1"/>
</dbReference>
<dbReference type="GO" id="GO:0005886">
    <property type="term" value="C:plasma membrane"/>
    <property type="evidence" value="ECO:0007669"/>
    <property type="project" value="TreeGrafter"/>
</dbReference>
<dbReference type="GO" id="GO:0007010">
    <property type="term" value="P:cytoskeleton organization"/>
    <property type="evidence" value="ECO:0007669"/>
    <property type="project" value="TreeGrafter"/>
</dbReference>
<feature type="compositionally biased region" description="Polar residues" evidence="4">
    <location>
        <begin position="1"/>
        <end position="10"/>
    </location>
</feature>
<evidence type="ECO:0000259" key="5">
    <source>
        <dbReference type="PROSITE" id="PS51741"/>
    </source>
</evidence>
<dbReference type="AlphaFoldDB" id="A0A7M5UKX3"/>
<feature type="region of interest" description="Disordered" evidence="4">
    <location>
        <begin position="335"/>
        <end position="356"/>
    </location>
</feature>
<dbReference type="GO" id="GO:0030100">
    <property type="term" value="P:regulation of endocytosis"/>
    <property type="evidence" value="ECO:0007669"/>
    <property type="project" value="TreeGrafter"/>
</dbReference>
<dbReference type="GO" id="GO:0005768">
    <property type="term" value="C:endosome"/>
    <property type="evidence" value="ECO:0007669"/>
    <property type="project" value="TreeGrafter"/>
</dbReference>
<dbReference type="PANTHER" id="PTHR23065">
    <property type="entry name" value="PROLINE-SERINE-THREONINE PHOSPHATASE INTERACTING PROTEIN 1"/>
    <property type="match status" value="1"/>
</dbReference>
<dbReference type="EnsemblMetazoa" id="CLYHEMT011414.1">
    <property type="protein sequence ID" value="CLYHEMP011414.1"/>
    <property type="gene ID" value="CLYHEMG011414"/>
</dbReference>
<dbReference type="FunFam" id="1.20.1270.60:FF:000009">
    <property type="entry name" value="Protein kinase C and casein kinase substrate in neurons 2"/>
    <property type="match status" value="1"/>
</dbReference>
<evidence type="ECO:0000313" key="7">
    <source>
        <dbReference type="Proteomes" id="UP000594262"/>
    </source>
</evidence>